<comment type="caution">
    <text evidence="2">The sequence shown here is derived from an EMBL/GenBank/DDBJ whole genome shotgun (WGS) entry which is preliminary data.</text>
</comment>
<dbReference type="EMBL" id="FIGH01000007">
    <property type="protein sequence ID" value="CYU69732.1"/>
    <property type="molecule type" value="Genomic_DNA"/>
</dbReference>
<keyword evidence="1" id="KW-1133">Transmembrane helix</keyword>
<reference evidence="2 3" key="1">
    <citation type="submission" date="2016-02" db="EMBL/GenBank/DDBJ databases">
        <authorList>
            <consortium name="Pathogen Informatics"/>
        </authorList>
    </citation>
    <scope>NUCLEOTIDE SEQUENCE [LARGE SCALE GENOMIC DNA]</scope>
    <source>
        <strain evidence="2 3">LSS30</strain>
    </source>
</reference>
<feature type="transmembrane region" description="Helical" evidence="1">
    <location>
        <begin position="119"/>
        <end position="142"/>
    </location>
</feature>
<protein>
    <submittedName>
        <fullName evidence="2">Uncharacterized protein</fullName>
    </submittedName>
</protein>
<feature type="transmembrane region" description="Helical" evidence="1">
    <location>
        <begin position="94"/>
        <end position="112"/>
    </location>
</feature>
<keyword evidence="1" id="KW-0472">Membrane</keyword>
<proteinExistence type="predicted"/>
<sequence>MNTKTITLILKSLIVSITSALTLPILELLMYNYSDSDLDVIFFVQSFFNITCIIGYYYIYRNNKIKLTNSLPIIFLNFFVFYVVQLIADSTTNSLLIPAIFSTYSILIIQFLRSCHLNNLLLTFLSTVLVQCVNLLFIISIIGLQNSVIAALFYIAFPLFDYLLILMFIKLLKLKKR</sequence>
<gene>
    <name evidence="2" type="ORF">ERS132392_01548</name>
</gene>
<evidence type="ECO:0000313" key="3">
    <source>
        <dbReference type="Proteomes" id="UP000074664"/>
    </source>
</evidence>
<name>A0AAN2RGL8_STRSU</name>
<dbReference type="AlphaFoldDB" id="A0AAN2RGL8"/>
<evidence type="ECO:0000256" key="1">
    <source>
        <dbReference type="SAM" id="Phobius"/>
    </source>
</evidence>
<feature type="transmembrane region" description="Helical" evidence="1">
    <location>
        <begin position="40"/>
        <end position="59"/>
    </location>
</feature>
<accession>A0AAN2RGL8</accession>
<feature type="transmembrane region" description="Helical" evidence="1">
    <location>
        <begin position="71"/>
        <end position="88"/>
    </location>
</feature>
<feature type="transmembrane region" description="Helical" evidence="1">
    <location>
        <begin position="12"/>
        <end position="34"/>
    </location>
</feature>
<organism evidence="2 3">
    <name type="scientific">Streptococcus suis</name>
    <dbReference type="NCBI Taxonomy" id="1307"/>
    <lineage>
        <taxon>Bacteria</taxon>
        <taxon>Bacillati</taxon>
        <taxon>Bacillota</taxon>
        <taxon>Bacilli</taxon>
        <taxon>Lactobacillales</taxon>
        <taxon>Streptococcaceae</taxon>
        <taxon>Streptococcus</taxon>
    </lineage>
</organism>
<evidence type="ECO:0000313" key="2">
    <source>
        <dbReference type="EMBL" id="CYU69732.1"/>
    </source>
</evidence>
<dbReference type="Proteomes" id="UP000074664">
    <property type="component" value="Unassembled WGS sequence"/>
</dbReference>
<keyword evidence="1" id="KW-0812">Transmembrane</keyword>
<feature type="transmembrane region" description="Helical" evidence="1">
    <location>
        <begin position="148"/>
        <end position="169"/>
    </location>
</feature>